<dbReference type="Gene3D" id="2.40.160.20">
    <property type="match status" value="1"/>
</dbReference>
<dbReference type="InterPro" id="IPR027385">
    <property type="entry name" value="Beta-barrel_OMP"/>
</dbReference>
<feature type="chain" id="PRO_5045912787" evidence="2">
    <location>
        <begin position="19"/>
        <end position="186"/>
    </location>
</feature>
<evidence type="ECO:0000256" key="2">
    <source>
        <dbReference type="SAM" id="SignalP"/>
    </source>
</evidence>
<protein>
    <submittedName>
        <fullName evidence="4">Porin family protein</fullName>
    </submittedName>
</protein>
<comment type="caution">
    <text evidence="4">The sequence shown here is derived from an EMBL/GenBank/DDBJ whole genome shotgun (WGS) entry which is preliminary data.</text>
</comment>
<dbReference type="Pfam" id="PF13505">
    <property type="entry name" value="OMP_b-brl"/>
    <property type="match status" value="1"/>
</dbReference>
<keyword evidence="1 2" id="KW-0732">Signal</keyword>
<dbReference type="RefSeq" id="WP_202721901.1">
    <property type="nucleotide sequence ID" value="NZ_BPEX01000013.1"/>
</dbReference>
<evidence type="ECO:0000313" key="4">
    <source>
        <dbReference type="EMBL" id="MBL4913645.1"/>
    </source>
</evidence>
<organism evidence="4 5">
    <name type="scientific">Shewanella schlegeliana</name>
    <dbReference type="NCBI Taxonomy" id="190308"/>
    <lineage>
        <taxon>Bacteria</taxon>
        <taxon>Pseudomonadati</taxon>
        <taxon>Pseudomonadota</taxon>
        <taxon>Gammaproteobacteria</taxon>
        <taxon>Alteromonadales</taxon>
        <taxon>Shewanellaceae</taxon>
        <taxon>Shewanella</taxon>
    </lineage>
</organism>
<gene>
    <name evidence="4" type="ORF">JMA39_10880</name>
</gene>
<sequence length="186" mass="20467">MRIFTVLFIGLLSCNAVAAESPHILGGSVGYGFQDLEQSESHNSSGGDNFVADIYYRYMWHDNFGIEAGYFAGSGGVASIFTGIISRITDIEYSGYRAALYGEYMLSKSNRLYAKLGASANELSYNVGRWGSDEVNHIETDGTDIYAAVGWGLRFNSGIGINIEYQYVPVQILEVQNLNIGVSYRF</sequence>
<reference evidence="4 5" key="1">
    <citation type="submission" date="2021-01" db="EMBL/GenBank/DDBJ databases">
        <title>Genome sequence of Shewanella schlegeliana JCM 11561.</title>
        <authorList>
            <person name="Zhang H."/>
            <person name="Li C."/>
        </authorList>
    </citation>
    <scope>NUCLEOTIDE SEQUENCE [LARGE SCALE GENOMIC DNA]</scope>
    <source>
        <strain evidence="4 5">JCM 11561</strain>
    </source>
</reference>
<evidence type="ECO:0000259" key="3">
    <source>
        <dbReference type="Pfam" id="PF13505"/>
    </source>
</evidence>
<feature type="signal peptide" evidence="2">
    <location>
        <begin position="1"/>
        <end position="18"/>
    </location>
</feature>
<dbReference type="Proteomes" id="UP000604898">
    <property type="component" value="Unassembled WGS sequence"/>
</dbReference>
<evidence type="ECO:0000313" key="5">
    <source>
        <dbReference type="Proteomes" id="UP000604898"/>
    </source>
</evidence>
<dbReference type="SUPFAM" id="SSF56925">
    <property type="entry name" value="OMPA-like"/>
    <property type="match status" value="1"/>
</dbReference>
<accession>A0ABS1SZ82</accession>
<name>A0ABS1SZ82_9GAMM</name>
<dbReference type="InterPro" id="IPR011250">
    <property type="entry name" value="OMP/PagP_B-barrel"/>
</dbReference>
<feature type="domain" description="Outer membrane protein beta-barrel" evidence="3">
    <location>
        <begin position="4"/>
        <end position="186"/>
    </location>
</feature>
<evidence type="ECO:0000256" key="1">
    <source>
        <dbReference type="ARBA" id="ARBA00022729"/>
    </source>
</evidence>
<dbReference type="EMBL" id="JAESVD010000005">
    <property type="protein sequence ID" value="MBL4913645.1"/>
    <property type="molecule type" value="Genomic_DNA"/>
</dbReference>
<keyword evidence="5" id="KW-1185">Reference proteome</keyword>
<proteinExistence type="predicted"/>